<evidence type="ECO:0000313" key="2">
    <source>
        <dbReference type="Proteomes" id="UP000078541"/>
    </source>
</evidence>
<evidence type="ECO:0000313" key="1">
    <source>
        <dbReference type="EMBL" id="KYN30370.1"/>
    </source>
</evidence>
<accession>A0A151JT17</accession>
<sequence>MSQLSDEDLTVIQLRLMPYDSQAALSQKKIEELVLYAKERRLKLFLGCDATPTI</sequence>
<proteinExistence type="predicted"/>
<protein>
    <submittedName>
        <fullName evidence="1">Uncharacterized protein</fullName>
    </submittedName>
</protein>
<keyword evidence="2" id="KW-1185">Reference proteome</keyword>
<reference evidence="1 2" key="1">
    <citation type="submission" date="2016-03" db="EMBL/GenBank/DDBJ databases">
        <title>Trachymyrmex septentrionalis WGS genome.</title>
        <authorList>
            <person name="Nygaard S."/>
            <person name="Hu H."/>
            <person name="Boomsma J."/>
            <person name="Zhang G."/>
        </authorList>
    </citation>
    <scope>NUCLEOTIDE SEQUENCE [LARGE SCALE GENOMIC DNA]</scope>
    <source>
        <strain evidence="1">Tsep2-gDNA-1</strain>
        <tissue evidence="1">Whole body</tissue>
    </source>
</reference>
<name>A0A151JT17_9HYME</name>
<dbReference type="EMBL" id="KQ982031">
    <property type="protein sequence ID" value="KYN30370.1"/>
    <property type="molecule type" value="Genomic_DNA"/>
</dbReference>
<dbReference type="AlphaFoldDB" id="A0A151JT17"/>
<dbReference type="Proteomes" id="UP000078541">
    <property type="component" value="Unassembled WGS sequence"/>
</dbReference>
<gene>
    <name evidence="1" type="ORF">ALC56_15346</name>
</gene>
<organism evidence="1 2">
    <name type="scientific">Trachymyrmex septentrionalis</name>
    <dbReference type="NCBI Taxonomy" id="34720"/>
    <lineage>
        <taxon>Eukaryota</taxon>
        <taxon>Metazoa</taxon>
        <taxon>Ecdysozoa</taxon>
        <taxon>Arthropoda</taxon>
        <taxon>Hexapoda</taxon>
        <taxon>Insecta</taxon>
        <taxon>Pterygota</taxon>
        <taxon>Neoptera</taxon>
        <taxon>Endopterygota</taxon>
        <taxon>Hymenoptera</taxon>
        <taxon>Apocrita</taxon>
        <taxon>Aculeata</taxon>
        <taxon>Formicoidea</taxon>
        <taxon>Formicidae</taxon>
        <taxon>Myrmicinae</taxon>
        <taxon>Trachymyrmex</taxon>
    </lineage>
</organism>